<keyword evidence="1" id="KW-0812">Transmembrane</keyword>
<accession>A0ABP1H8V2</accession>
<reference evidence="2 4" key="1">
    <citation type="submission" date="2024-07" db="EMBL/GenBank/DDBJ databases">
        <authorList>
            <person name="Akdeniz Z."/>
        </authorList>
    </citation>
    <scope>NUCLEOTIDE SEQUENCE [LARGE SCALE GENOMIC DNA]</scope>
</reference>
<keyword evidence="4" id="KW-1185">Reference proteome</keyword>
<protein>
    <submittedName>
        <fullName evidence="2">Hypothetical_protein</fullName>
    </submittedName>
</protein>
<evidence type="ECO:0000313" key="2">
    <source>
        <dbReference type="EMBL" id="CAL5989040.1"/>
    </source>
</evidence>
<dbReference type="Proteomes" id="UP001642409">
    <property type="component" value="Unassembled WGS sequence"/>
</dbReference>
<feature type="transmembrane region" description="Helical" evidence="1">
    <location>
        <begin position="72"/>
        <end position="92"/>
    </location>
</feature>
<dbReference type="EMBL" id="CAXDID020000023">
    <property type="protein sequence ID" value="CAL5989040.1"/>
    <property type="molecule type" value="Genomic_DNA"/>
</dbReference>
<sequence length="123" mass="14923">MIRIDLAKLNYKFKSIQEQYIKVYEEYIKLLKLEQQVTLDSVRSEMQIPGAQRSNYLAKPYYESNKLRTKEILIVVYILAVHFCFLILYWIWTNLILKQLMKKIKEHNSQMFKKITLEDEIEV</sequence>
<comment type="caution">
    <text evidence="2">The sequence shown here is derived from an EMBL/GenBank/DDBJ whole genome shotgun (WGS) entry which is preliminary data.</text>
</comment>
<keyword evidence="1" id="KW-1133">Transmembrane helix</keyword>
<evidence type="ECO:0000256" key="1">
    <source>
        <dbReference type="SAM" id="Phobius"/>
    </source>
</evidence>
<organism evidence="2 4">
    <name type="scientific">Hexamita inflata</name>
    <dbReference type="NCBI Taxonomy" id="28002"/>
    <lineage>
        <taxon>Eukaryota</taxon>
        <taxon>Metamonada</taxon>
        <taxon>Diplomonadida</taxon>
        <taxon>Hexamitidae</taxon>
        <taxon>Hexamitinae</taxon>
        <taxon>Hexamita</taxon>
    </lineage>
</organism>
<gene>
    <name evidence="2" type="ORF">HINF_LOCUS10667</name>
    <name evidence="3" type="ORF">HINF_LOCUS10671</name>
</gene>
<dbReference type="EMBL" id="CAXDID020000023">
    <property type="protein sequence ID" value="CAL5989048.1"/>
    <property type="molecule type" value="Genomic_DNA"/>
</dbReference>
<name>A0ABP1H8V2_9EUKA</name>
<keyword evidence="1" id="KW-0472">Membrane</keyword>
<evidence type="ECO:0000313" key="3">
    <source>
        <dbReference type="EMBL" id="CAL5989048.1"/>
    </source>
</evidence>
<proteinExistence type="predicted"/>
<evidence type="ECO:0000313" key="4">
    <source>
        <dbReference type="Proteomes" id="UP001642409"/>
    </source>
</evidence>